<dbReference type="AlphaFoldDB" id="A0A4U1BRT1"/>
<keyword evidence="1" id="KW-0732">Signal</keyword>
<evidence type="ECO:0000256" key="1">
    <source>
        <dbReference type="SAM" id="SignalP"/>
    </source>
</evidence>
<sequence>MTTYKGLLLAACLAFSSSSFANGHRDAAYQLLDVMKLDQLMSDTIDSMLVVQMRQNPSLQPYEGVMKRFFSRYLSGASLREDFADMYEEAFTEEELNTLVEFYRTPIGEKTLKLMPTLTAQGAALGEQRVRENAHVLQEMIQQEALRIQRLQSENN</sequence>
<dbReference type="Pfam" id="PF09832">
    <property type="entry name" value="DUF2059"/>
    <property type="match status" value="1"/>
</dbReference>
<comment type="caution">
    <text evidence="3">The sequence shown here is derived from an EMBL/GenBank/DDBJ whole genome shotgun (WGS) entry which is preliminary data.</text>
</comment>
<protein>
    <submittedName>
        <fullName evidence="3">DUF2059 domain-containing protein</fullName>
    </submittedName>
</protein>
<name>A0A4U1BRT1_9GAMM</name>
<organism evidence="3 4">
    <name type="scientific">Ferrimonas aestuarii</name>
    <dbReference type="NCBI Taxonomy" id="2569539"/>
    <lineage>
        <taxon>Bacteria</taxon>
        <taxon>Pseudomonadati</taxon>
        <taxon>Pseudomonadota</taxon>
        <taxon>Gammaproteobacteria</taxon>
        <taxon>Alteromonadales</taxon>
        <taxon>Ferrimonadaceae</taxon>
        <taxon>Ferrimonas</taxon>
    </lineage>
</organism>
<feature type="chain" id="PRO_5020600157" evidence="1">
    <location>
        <begin position="22"/>
        <end position="156"/>
    </location>
</feature>
<dbReference type="EMBL" id="SWCJ01000002">
    <property type="protein sequence ID" value="TKB57564.1"/>
    <property type="molecule type" value="Genomic_DNA"/>
</dbReference>
<reference evidence="3 4" key="1">
    <citation type="submission" date="2019-04" db="EMBL/GenBank/DDBJ databases">
        <authorList>
            <person name="Hwang J.C."/>
        </authorList>
    </citation>
    <scope>NUCLEOTIDE SEQUENCE [LARGE SCALE GENOMIC DNA]</scope>
    <source>
        <strain evidence="3 4">IMCC35002</strain>
    </source>
</reference>
<dbReference type="OrthoDB" id="490569at2"/>
<proteinExistence type="predicted"/>
<feature type="signal peptide" evidence="1">
    <location>
        <begin position="1"/>
        <end position="21"/>
    </location>
</feature>
<accession>A0A4U1BRT1</accession>
<evidence type="ECO:0000313" key="4">
    <source>
        <dbReference type="Proteomes" id="UP000305675"/>
    </source>
</evidence>
<gene>
    <name evidence="3" type="ORF">FCL42_04640</name>
</gene>
<feature type="domain" description="DUF2059" evidence="2">
    <location>
        <begin position="79"/>
        <end position="133"/>
    </location>
</feature>
<evidence type="ECO:0000259" key="2">
    <source>
        <dbReference type="Pfam" id="PF09832"/>
    </source>
</evidence>
<dbReference type="Proteomes" id="UP000305675">
    <property type="component" value="Unassembled WGS sequence"/>
</dbReference>
<keyword evidence="4" id="KW-1185">Reference proteome</keyword>
<evidence type="ECO:0000313" key="3">
    <source>
        <dbReference type="EMBL" id="TKB57564.1"/>
    </source>
</evidence>
<dbReference type="InterPro" id="IPR018637">
    <property type="entry name" value="DUF2059"/>
</dbReference>
<dbReference type="RefSeq" id="WP_136862209.1">
    <property type="nucleotide sequence ID" value="NZ_SWCJ01000002.1"/>
</dbReference>